<dbReference type="EMBL" id="GBRH01203082">
    <property type="protein sequence ID" value="JAD94813.1"/>
    <property type="molecule type" value="Transcribed_RNA"/>
</dbReference>
<name>A0A0A9E700_ARUDO</name>
<reference evidence="1" key="1">
    <citation type="submission" date="2014-09" db="EMBL/GenBank/DDBJ databases">
        <authorList>
            <person name="Magalhaes I.L.F."/>
            <person name="Oliveira U."/>
            <person name="Santos F.R."/>
            <person name="Vidigal T.H.D.A."/>
            <person name="Brescovit A.D."/>
            <person name="Santos A.J."/>
        </authorList>
    </citation>
    <scope>NUCLEOTIDE SEQUENCE</scope>
    <source>
        <tissue evidence="1">Shoot tissue taken approximately 20 cm above the soil surface</tissue>
    </source>
</reference>
<proteinExistence type="predicted"/>
<sequence length="33" mass="3912">MVEESGRNWEGEEVCCLRFLKRLFLRQGLVLCP</sequence>
<reference evidence="1" key="2">
    <citation type="journal article" date="2015" name="Data Brief">
        <title>Shoot transcriptome of the giant reed, Arundo donax.</title>
        <authorList>
            <person name="Barrero R.A."/>
            <person name="Guerrero F.D."/>
            <person name="Moolhuijzen P."/>
            <person name="Goolsby J.A."/>
            <person name="Tidwell J."/>
            <person name="Bellgard S.E."/>
            <person name="Bellgard M.I."/>
        </authorList>
    </citation>
    <scope>NUCLEOTIDE SEQUENCE</scope>
    <source>
        <tissue evidence="1">Shoot tissue taken approximately 20 cm above the soil surface</tissue>
    </source>
</reference>
<protein>
    <submittedName>
        <fullName evidence="1">Pco069460</fullName>
    </submittedName>
</protein>
<dbReference type="AlphaFoldDB" id="A0A0A9E700"/>
<organism evidence="1">
    <name type="scientific">Arundo donax</name>
    <name type="common">Giant reed</name>
    <name type="synonym">Donax arundinaceus</name>
    <dbReference type="NCBI Taxonomy" id="35708"/>
    <lineage>
        <taxon>Eukaryota</taxon>
        <taxon>Viridiplantae</taxon>
        <taxon>Streptophyta</taxon>
        <taxon>Embryophyta</taxon>
        <taxon>Tracheophyta</taxon>
        <taxon>Spermatophyta</taxon>
        <taxon>Magnoliopsida</taxon>
        <taxon>Liliopsida</taxon>
        <taxon>Poales</taxon>
        <taxon>Poaceae</taxon>
        <taxon>PACMAD clade</taxon>
        <taxon>Arundinoideae</taxon>
        <taxon>Arundineae</taxon>
        <taxon>Arundo</taxon>
    </lineage>
</organism>
<evidence type="ECO:0000313" key="1">
    <source>
        <dbReference type="EMBL" id="JAD94813.1"/>
    </source>
</evidence>
<accession>A0A0A9E700</accession>